<dbReference type="EMBL" id="UYYF01000710">
    <property type="protein sequence ID" value="VDM98948.1"/>
    <property type="molecule type" value="Genomic_DNA"/>
</dbReference>
<dbReference type="Gene3D" id="3.30.710.10">
    <property type="entry name" value="Potassium Channel Kv1.1, Chain A"/>
    <property type="match status" value="1"/>
</dbReference>
<dbReference type="WBParaSite" id="TCLT_0000280201-mRNA-1">
    <property type="protein sequence ID" value="TCLT_0000280201-mRNA-1"/>
    <property type="gene ID" value="TCLT_0000280201"/>
</dbReference>
<evidence type="ECO:0000259" key="2">
    <source>
        <dbReference type="PROSITE" id="PS50097"/>
    </source>
</evidence>
<evidence type="ECO:0000256" key="1">
    <source>
        <dbReference type="SAM" id="MobiDB-lite"/>
    </source>
</evidence>
<dbReference type="PANTHER" id="PTHR22743:SF171">
    <property type="entry name" value="BTB DOMAIN-CONTAINING PROTEIN"/>
    <property type="match status" value="1"/>
</dbReference>
<reference evidence="5" key="1">
    <citation type="submission" date="2017-02" db="UniProtKB">
        <authorList>
            <consortium name="WormBaseParasite"/>
        </authorList>
    </citation>
    <scope>IDENTIFICATION</scope>
</reference>
<keyword evidence="4" id="KW-1185">Reference proteome</keyword>
<name>A0A0N5CRF2_THECL</name>
<accession>A0A0N5CRF2</accession>
<dbReference type="SUPFAM" id="SSF54695">
    <property type="entry name" value="POZ domain"/>
    <property type="match status" value="1"/>
</dbReference>
<gene>
    <name evidence="3" type="ORF">TCLT_LOCUS2803</name>
</gene>
<evidence type="ECO:0000313" key="3">
    <source>
        <dbReference type="EMBL" id="VDM98948.1"/>
    </source>
</evidence>
<feature type="domain" description="BTB" evidence="2">
    <location>
        <begin position="193"/>
        <end position="222"/>
    </location>
</feature>
<dbReference type="InterPro" id="IPR011333">
    <property type="entry name" value="SKP1/BTB/POZ_sf"/>
</dbReference>
<sequence length="479" mass="54295">MANFIKKIVDRARSRSSSPTKYQNNDSKRWKQLKFQPLPPGVHSYPIYAVQPKQSHTNHTSCCSKYQNNECCNVPINNTTLPPTANTSQQFLYLKPLTRVGSGGNCSEVDSVDIQVEVLDSVSSHDHQLSKHSLKKIHLNRPRSARSNSPLKKTSTSPDVTSKKSRSKSPTKKTLQITNTLDYLSVQCASEGCSAALIVEDTKFLVCKHQLSHASDYFRTLFLTNKSMPLSGSYQNSCNEFAIIVSTYTHPPPALQFKWFLESTIQSPLLNDITDETLETCMRLSKRFRAMGLEARCSRYIQDNVAKKTPLVALCWLNWILKHKFDRNTYDACLPNVATASLQCLERHRNMISERLLADLLAAKLRTIYDQAVTVFQTIHNMDHFHVDVDRCPRCGRQQEQGKVRVQASPCKKLLGCERCMKHMTCELNGKNREALQACYQCPHGLIPLNDHTPDCQCQIPILASHLKECNFSFLPDQC</sequence>
<feature type="compositionally biased region" description="Polar residues" evidence="1">
    <location>
        <begin position="145"/>
        <end position="160"/>
    </location>
</feature>
<reference evidence="3 4" key="2">
    <citation type="submission" date="2018-11" db="EMBL/GenBank/DDBJ databases">
        <authorList>
            <consortium name="Pathogen Informatics"/>
        </authorList>
    </citation>
    <scope>NUCLEOTIDE SEQUENCE [LARGE SCALE GENOMIC DNA]</scope>
</reference>
<evidence type="ECO:0000313" key="5">
    <source>
        <dbReference type="WBParaSite" id="TCLT_0000280201-mRNA-1"/>
    </source>
</evidence>
<dbReference type="PROSITE" id="PS50097">
    <property type="entry name" value="BTB"/>
    <property type="match status" value="1"/>
</dbReference>
<dbReference type="Pfam" id="PF00651">
    <property type="entry name" value="BTB"/>
    <property type="match status" value="1"/>
</dbReference>
<evidence type="ECO:0000313" key="4">
    <source>
        <dbReference type="Proteomes" id="UP000276776"/>
    </source>
</evidence>
<dbReference type="InterPro" id="IPR052664">
    <property type="entry name" value="BTB-MATH_domain_protein"/>
</dbReference>
<proteinExistence type="predicted"/>
<protein>
    <submittedName>
        <fullName evidence="5">BTB domain-containing protein</fullName>
    </submittedName>
</protein>
<dbReference type="OrthoDB" id="5863975at2759"/>
<feature type="region of interest" description="Disordered" evidence="1">
    <location>
        <begin position="139"/>
        <end position="173"/>
    </location>
</feature>
<dbReference type="AlphaFoldDB" id="A0A0N5CRF2"/>
<feature type="region of interest" description="Disordered" evidence="1">
    <location>
        <begin position="9"/>
        <end position="28"/>
    </location>
</feature>
<dbReference type="PANTHER" id="PTHR22743">
    <property type="entry name" value="MEPRIN/TRAF-LIKE MATH FAMILY-C.ELEGANS"/>
    <property type="match status" value="1"/>
</dbReference>
<dbReference type="InterPro" id="IPR000210">
    <property type="entry name" value="BTB/POZ_dom"/>
</dbReference>
<organism evidence="5">
    <name type="scientific">Thelazia callipaeda</name>
    <name type="common">Oriental eyeworm</name>
    <name type="synonym">Parasitic nematode</name>
    <dbReference type="NCBI Taxonomy" id="103827"/>
    <lineage>
        <taxon>Eukaryota</taxon>
        <taxon>Metazoa</taxon>
        <taxon>Ecdysozoa</taxon>
        <taxon>Nematoda</taxon>
        <taxon>Chromadorea</taxon>
        <taxon>Rhabditida</taxon>
        <taxon>Spirurina</taxon>
        <taxon>Spiruromorpha</taxon>
        <taxon>Thelazioidea</taxon>
        <taxon>Thelaziidae</taxon>
        <taxon>Thelazia</taxon>
    </lineage>
</organism>
<dbReference type="OMA" id="DCQCQIP"/>
<dbReference type="Proteomes" id="UP000276776">
    <property type="component" value="Unassembled WGS sequence"/>
</dbReference>
<feature type="compositionally biased region" description="Polar residues" evidence="1">
    <location>
        <begin position="15"/>
        <end position="25"/>
    </location>
</feature>